<name>A0A6J6HI28_9ZZZZ</name>
<dbReference type="Pfam" id="PF13177">
    <property type="entry name" value="DNA_pol3_delta2"/>
    <property type="match status" value="1"/>
</dbReference>
<dbReference type="PANTHER" id="PTHR11669:SF8">
    <property type="entry name" value="DNA POLYMERASE III SUBUNIT DELTA"/>
    <property type="match status" value="1"/>
</dbReference>
<accession>A0A6J6HI28</accession>
<dbReference type="InterPro" id="IPR027417">
    <property type="entry name" value="P-loop_NTPase"/>
</dbReference>
<sequence length="363" mass="40143">MTSVWDSVLGQDRAVDHLQHSVVNPVHAYLLVGPEGCGKEEAARALAGVLLAGNDDVSDRNNDMALRGTHPDIHEVKREGASILKDQAEEVIKIASTTPKEGNRKTIIMHEVHLMQPSAAARLLKTVEEPPNGVYFIMLAEQVDDTLVTIASRCMTIHFGPLDPAVIEHVLTSEGVKLDVAEVAAKSAHGSLTRGRLLAADKQLAHRREFFANIPRRIDGTGATVAAIVEQILSLIDDSVEPLQQRHEQEVVDTEKTLALMGVKRGGKKALEDKHKREIRRFRTDELRNGLTEVASVYRDELSRNEHIHRPEGYVTAIHRLHEAMRRLGLNVNEAILLRDLIWSLPSPSADAALQFVLEGSHE</sequence>
<dbReference type="SUPFAM" id="SSF52540">
    <property type="entry name" value="P-loop containing nucleoside triphosphate hydrolases"/>
    <property type="match status" value="1"/>
</dbReference>
<dbReference type="AlphaFoldDB" id="A0A6J6HI28"/>
<dbReference type="GO" id="GO:0006261">
    <property type="term" value="P:DNA-templated DNA replication"/>
    <property type="evidence" value="ECO:0007669"/>
    <property type="project" value="TreeGrafter"/>
</dbReference>
<dbReference type="Gene3D" id="3.40.50.300">
    <property type="entry name" value="P-loop containing nucleotide triphosphate hydrolases"/>
    <property type="match status" value="1"/>
</dbReference>
<protein>
    <submittedName>
        <fullName evidence="1">Unannotated protein</fullName>
    </submittedName>
</protein>
<proteinExistence type="predicted"/>
<organism evidence="1">
    <name type="scientific">freshwater metagenome</name>
    <dbReference type="NCBI Taxonomy" id="449393"/>
    <lineage>
        <taxon>unclassified sequences</taxon>
        <taxon>metagenomes</taxon>
        <taxon>ecological metagenomes</taxon>
    </lineage>
</organism>
<dbReference type="EMBL" id="CAEZUX010000045">
    <property type="protein sequence ID" value="CAB4612967.1"/>
    <property type="molecule type" value="Genomic_DNA"/>
</dbReference>
<dbReference type="InterPro" id="IPR050238">
    <property type="entry name" value="DNA_Rep/Repair_Clamp_Loader"/>
</dbReference>
<dbReference type="PANTHER" id="PTHR11669">
    <property type="entry name" value="REPLICATION FACTOR C / DNA POLYMERASE III GAMMA-TAU SUBUNIT"/>
    <property type="match status" value="1"/>
</dbReference>
<gene>
    <name evidence="1" type="ORF">UFOPK1874_00550</name>
</gene>
<reference evidence="1" key="1">
    <citation type="submission" date="2020-05" db="EMBL/GenBank/DDBJ databases">
        <authorList>
            <person name="Chiriac C."/>
            <person name="Salcher M."/>
            <person name="Ghai R."/>
            <person name="Kavagutti S V."/>
        </authorList>
    </citation>
    <scope>NUCLEOTIDE SEQUENCE</scope>
</reference>
<evidence type="ECO:0000313" key="1">
    <source>
        <dbReference type="EMBL" id="CAB4612967.1"/>
    </source>
</evidence>